<comment type="caution">
    <text evidence="4">The sequence shown here is derived from an EMBL/GenBank/DDBJ whole genome shotgun (WGS) entry which is preliminary data.</text>
</comment>
<reference evidence="4 5" key="1">
    <citation type="submission" date="2019-08" db="EMBL/GenBank/DDBJ databases">
        <title>Draft genome of C. urealyticum strain VH4248.</title>
        <authorList>
            <person name="Navas J."/>
        </authorList>
    </citation>
    <scope>NUCLEOTIDE SEQUENCE [LARGE SCALE GENOMIC DNA]</scope>
    <source>
        <strain evidence="4 5">VH4248</strain>
    </source>
</reference>
<protein>
    <submittedName>
        <fullName evidence="4">DEAD/DEAH box helicase</fullName>
    </submittedName>
</protein>
<gene>
    <name evidence="4" type="ORF">FYJ87_05550</name>
</gene>
<dbReference type="CDD" id="cd17919">
    <property type="entry name" value="DEXHc_Snf"/>
    <property type="match status" value="1"/>
</dbReference>
<evidence type="ECO:0000313" key="4">
    <source>
        <dbReference type="EMBL" id="TYR20419.1"/>
    </source>
</evidence>
<feature type="domain" description="Helicase C-terminal" evidence="3">
    <location>
        <begin position="677"/>
        <end position="833"/>
    </location>
</feature>
<dbReference type="GO" id="GO:0004386">
    <property type="term" value="F:helicase activity"/>
    <property type="evidence" value="ECO:0007669"/>
    <property type="project" value="UniProtKB-KW"/>
</dbReference>
<dbReference type="InterPro" id="IPR027417">
    <property type="entry name" value="P-loop_NTPase"/>
</dbReference>
<evidence type="ECO:0000313" key="5">
    <source>
        <dbReference type="Proteomes" id="UP000324726"/>
    </source>
</evidence>
<dbReference type="GO" id="GO:0005524">
    <property type="term" value="F:ATP binding"/>
    <property type="evidence" value="ECO:0007669"/>
    <property type="project" value="InterPro"/>
</dbReference>
<dbReference type="AlphaFoldDB" id="A0A5D4FYQ1"/>
<dbReference type="PROSITE" id="PS51192">
    <property type="entry name" value="HELICASE_ATP_BIND_1"/>
    <property type="match status" value="1"/>
</dbReference>
<dbReference type="SMART" id="SM00487">
    <property type="entry name" value="DEXDc"/>
    <property type="match status" value="1"/>
</dbReference>
<dbReference type="InterPro" id="IPR001650">
    <property type="entry name" value="Helicase_C-like"/>
</dbReference>
<evidence type="ECO:0000256" key="1">
    <source>
        <dbReference type="ARBA" id="ARBA00022801"/>
    </source>
</evidence>
<dbReference type="InterPro" id="IPR038718">
    <property type="entry name" value="SNF2-like_sf"/>
</dbReference>
<dbReference type="SUPFAM" id="SSF52540">
    <property type="entry name" value="P-loop containing nucleoside triphosphate hydrolases"/>
    <property type="match status" value="2"/>
</dbReference>
<keyword evidence="4" id="KW-0067">ATP-binding</keyword>
<sequence length="863" mass="95731">MNIDGQEVTVQRIDSLIDGLVDVRFHWEATTQRVNRLREGGPAPTLCSEDSARLFGLGQNLSTAAFLRSIEPGRASSIPWNEVNSSLQTVGEIPTRDELEEQRPELKKLAEYRGLRRLFRSRPQAQIDTYRRYAAIDGATVHSVLTGVDAALGSTDRGQFLGIDLAAMRPAITAELERLTGWDVHWHQPAELDVHRQALARLAEVDATEKSLLAEVESQQRSLKSTLADAELRQTDIQILDQLTPSTSLRLGPLHHLNLLDIEAATVSDLTRYDGVGEQTARQAIAAAKRYAAEMRADQPAVIDYRDKGPSTAYVRALADLLQFREQQREAQLEGPFLALPEAFDAYAQGVSEFALARPADGPRLITQAELAKIPTRSTPLNAEQAWHLYAIRAAEFHAFGDDKSATAVPEDIAKSIEEITLRGVLHASLRGYQDFGARYALAQRKVLIGDEMGLGKTMQALAVFAHLAARGEKHFLVVCPPSLRINWEREIKKFTDLEPHIIAGSYKDAAYETFSNRGGVAIVGFPEVRGDSTVMTGDLEFGALVVDEAHRAKNPKSKQAQGVQQLTARTEVVTYLSGTPLENRVSEMETLLGYLDPELEPKLEKARRSAREFRTVVARRYLRRNQSDVLAELPPLTETEEWIEAFEADRERYNEAVEAGNFMQMRQSFSGPGSAKMERFAELLTDGLDDDKTIVFTYFRGVLDHLMNSLGDRAFGPIAGGVSHQERQRAVDDFTAAEPGAVLVAQINAASEGLNIQAANHVVLIEPQLNPAVEAQAIARAHRMGQINPVEVHRLLTPDSVEERLHLLLATKRELFDSYARDSVAAQQNPEAMDITDQQVMSEVLAAEKERIKERRGETPTL</sequence>
<dbReference type="SMART" id="SM00490">
    <property type="entry name" value="HELICc"/>
    <property type="match status" value="1"/>
</dbReference>
<dbReference type="PANTHER" id="PTHR10799">
    <property type="entry name" value="SNF2/RAD54 HELICASE FAMILY"/>
    <property type="match status" value="1"/>
</dbReference>
<dbReference type="Pfam" id="PF00176">
    <property type="entry name" value="SNF2-rel_dom"/>
    <property type="match status" value="1"/>
</dbReference>
<evidence type="ECO:0000259" key="2">
    <source>
        <dbReference type="PROSITE" id="PS51192"/>
    </source>
</evidence>
<keyword evidence="1" id="KW-0378">Hydrolase</keyword>
<feature type="domain" description="Helicase ATP-binding" evidence="2">
    <location>
        <begin position="438"/>
        <end position="599"/>
    </location>
</feature>
<dbReference type="InterPro" id="IPR049730">
    <property type="entry name" value="SNF2/RAD54-like_C"/>
</dbReference>
<keyword evidence="4" id="KW-0547">Nucleotide-binding</keyword>
<dbReference type="PROSITE" id="PS51194">
    <property type="entry name" value="HELICASE_CTER"/>
    <property type="match status" value="1"/>
</dbReference>
<evidence type="ECO:0000259" key="3">
    <source>
        <dbReference type="PROSITE" id="PS51194"/>
    </source>
</evidence>
<dbReference type="Gene3D" id="3.40.50.300">
    <property type="entry name" value="P-loop containing nucleotide triphosphate hydrolases"/>
    <property type="match status" value="1"/>
</dbReference>
<keyword evidence="4" id="KW-0347">Helicase</keyword>
<accession>A0A5D4FYQ1</accession>
<dbReference type="CDD" id="cd18793">
    <property type="entry name" value="SF2_C_SNF"/>
    <property type="match status" value="1"/>
</dbReference>
<proteinExistence type="predicted"/>
<dbReference type="InterPro" id="IPR014001">
    <property type="entry name" value="Helicase_ATP-bd"/>
</dbReference>
<dbReference type="Pfam" id="PF00271">
    <property type="entry name" value="Helicase_C"/>
    <property type="match status" value="1"/>
</dbReference>
<organism evidence="4 5">
    <name type="scientific">Corynebacterium urealyticum</name>
    <dbReference type="NCBI Taxonomy" id="43771"/>
    <lineage>
        <taxon>Bacteria</taxon>
        <taxon>Bacillati</taxon>
        <taxon>Actinomycetota</taxon>
        <taxon>Actinomycetes</taxon>
        <taxon>Mycobacteriales</taxon>
        <taxon>Corynebacteriaceae</taxon>
        <taxon>Corynebacterium</taxon>
    </lineage>
</organism>
<dbReference type="GO" id="GO:0016787">
    <property type="term" value="F:hydrolase activity"/>
    <property type="evidence" value="ECO:0007669"/>
    <property type="project" value="UniProtKB-KW"/>
</dbReference>
<dbReference type="EMBL" id="VSZI01000001">
    <property type="protein sequence ID" value="TYR20419.1"/>
    <property type="molecule type" value="Genomic_DNA"/>
</dbReference>
<dbReference type="InterPro" id="IPR000330">
    <property type="entry name" value="SNF2_N"/>
</dbReference>
<dbReference type="Proteomes" id="UP000324726">
    <property type="component" value="Unassembled WGS sequence"/>
</dbReference>
<name>A0A5D4FYQ1_9CORY</name>
<dbReference type="Gene3D" id="3.40.50.10810">
    <property type="entry name" value="Tandem AAA-ATPase domain"/>
    <property type="match status" value="1"/>
</dbReference>